<dbReference type="CDD" id="cd00118">
    <property type="entry name" value="LysM"/>
    <property type="match status" value="3"/>
</dbReference>
<dbReference type="PROSITE" id="PS51782">
    <property type="entry name" value="LYSM"/>
    <property type="match status" value="3"/>
</dbReference>
<evidence type="ECO:0000256" key="1">
    <source>
        <dbReference type="SAM" id="SignalP"/>
    </source>
</evidence>
<dbReference type="Proteomes" id="UP001310022">
    <property type="component" value="Unassembled WGS sequence"/>
</dbReference>
<accession>A0AAN5AIP5</accession>
<dbReference type="Pfam" id="PF01476">
    <property type="entry name" value="LysM"/>
    <property type="match status" value="3"/>
</dbReference>
<organism evidence="3 4">
    <name type="scientific">Persicobacter diffluens</name>
    <dbReference type="NCBI Taxonomy" id="981"/>
    <lineage>
        <taxon>Bacteria</taxon>
        <taxon>Pseudomonadati</taxon>
        <taxon>Bacteroidota</taxon>
        <taxon>Cytophagia</taxon>
        <taxon>Cytophagales</taxon>
        <taxon>Persicobacteraceae</taxon>
        <taxon>Persicobacter</taxon>
    </lineage>
</organism>
<dbReference type="SMART" id="SM00257">
    <property type="entry name" value="LysM"/>
    <property type="match status" value="3"/>
</dbReference>
<dbReference type="Gene3D" id="2.40.40.10">
    <property type="entry name" value="RlpA-like domain"/>
    <property type="match status" value="1"/>
</dbReference>
<feature type="signal peptide" evidence="1">
    <location>
        <begin position="1"/>
        <end position="21"/>
    </location>
</feature>
<proteinExistence type="predicted"/>
<comment type="caution">
    <text evidence="3">The sequence shown here is derived from an EMBL/GenBank/DDBJ whole genome shotgun (WGS) entry which is preliminary data.</text>
</comment>
<evidence type="ECO:0000313" key="3">
    <source>
        <dbReference type="EMBL" id="GJM60099.1"/>
    </source>
</evidence>
<feature type="domain" description="LysM" evidence="2">
    <location>
        <begin position="30"/>
        <end position="73"/>
    </location>
</feature>
<gene>
    <name evidence="3" type="ORF">PEDI_06510</name>
</gene>
<dbReference type="InterPro" id="IPR018392">
    <property type="entry name" value="LysM"/>
</dbReference>
<dbReference type="AlphaFoldDB" id="A0AAN5AIP5"/>
<evidence type="ECO:0000313" key="4">
    <source>
        <dbReference type="Proteomes" id="UP001310022"/>
    </source>
</evidence>
<sequence length="342" mass="37224">MTCKKIALALTALLFSWTVGNTDVVAQSHAYHTIEKGQTLYSISRKYKTTVAKLEEMNPGLSENLGVGQKIKVPAAAGAVGEKATKSKSGSEIVHVVQSKETLYSISKKYSVSANQLMQYNGMSNTSLSLGQKIKIPTDGTDAVKFANHIADASNQKHQVAKGETLYAISSKYKVSVDNIKKWNGLSSNSLKEGQYLIVGLGTGKPEQETEVVKTLPATTKPKPVKEVTAKADNPEVKEIAYSREEIEDGTDFKKIRERGMSGIMTGSEDTKKYLALHPSAPVGTIMQVRNDMNNYSVFVRVIGKLPPTGDNANLVIALSKTAYERLGAFDQRFPVEVTYVP</sequence>
<dbReference type="SUPFAM" id="SSF54106">
    <property type="entry name" value="LysM domain"/>
    <property type="match status" value="3"/>
</dbReference>
<dbReference type="GO" id="GO:0008932">
    <property type="term" value="F:lytic endotransglycosylase activity"/>
    <property type="evidence" value="ECO:0007669"/>
    <property type="project" value="TreeGrafter"/>
</dbReference>
<name>A0AAN5AIP5_9BACT</name>
<keyword evidence="1" id="KW-0732">Signal</keyword>
<protein>
    <recommendedName>
        <fullName evidence="2">LysM domain-containing protein</fullName>
    </recommendedName>
</protein>
<dbReference type="PANTHER" id="PTHR33734">
    <property type="entry name" value="LYSM DOMAIN-CONTAINING GPI-ANCHORED PROTEIN 2"/>
    <property type="match status" value="1"/>
</dbReference>
<feature type="chain" id="PRO_5042847806" description="LysM domain-containing protein" evidence="1">
    <location>
        <begin position="22"/>
        <end position="342"/>
    </location>
</feature>
<dbReference type="PANTHER" id="PTHR33734:SF22">
    <property type="entry name" value="MEMBRANE-BOUND LYTIC MUREIN TRANSGLYCOSYLASE D"/>
    <property type="match status" value="1"/>
</dbReference>
<feature type="domain" description="LysM" evidence="2">
    <location>
        <begin position="93"/>
        <end position="136"/>
    </location>
</feature>
<reference evidence="3 4" key="1">
    <citation type="submission" date="2021-12" db="EMBL/GenBank/DDBJ databases">
        <title>Genome sequencing of bacteria with rrn-lacking chromosome and rrn-plasmid.</title>
        <authorList>
            <person name="Anda M."/>
            <person name="Iwasaki W."/>
        </authorList>
    </citation>
    <scope>NUCLEOTIDE SEQUENCE [LARGE SCALE GENOMIC DNA]</scope>
    <source>
        <strain evidence="3 4">NBRC 15940</strain>
    </source>
</reference>
<dbReference type="RefSeq" id="WP_338235966.1">
    <property type="nucleotide sequence ID" value="NZ_BQKE01000001.1"/>
</dbReference>
<dbReference type="EMBL" id="BQKE01000001">
    <property type="protein sequence ID" value="GJM60099.1"/>
    <property type="molecule type" value="Genomic_DNA"/>
</dbReference>
<feature type="domain" description="LysM" evidence="2">
    <location>
        <begin position="156"/>
        <end position="199"/>
    </location>
</feature>
<dbReference type="InterPro" id="IPR036908">
    <property type="entry name" value="RlpA-like_sf"/>
</dbReference>
<evidence type="ECO:0000259" key="2">
    <source>
        <dbReference type="PROSITE" id="PS51782"/>
    </source>
</evidence>
<dbReference type="InterPro" id="IPR036779">
    <property type="entry name" value="LysM_dom_sf"/>
</dbReference>
<keyword evidence="4" id="KW-1185">Reference proteome</keyword>
<dbReference type="Gene3D" id="3.10.350.10">
    <property type="entry name" value="LysM domain"/>
    <property type="match status" value="3"/>
</dbReference>